<evidence type="ECO:0000313" key="3">
    <source>
        <dbReference type="Proteomes" id="UP000178577"/>
    </source>
</evidence>
<dbReference type="EMBL" id="MFAY01000023">
    <property type="protein sequence ID" value="OGD88899.1"/>
    <property type="molecule type" value="Genomic_DNA"/>
</dbReference>
<proteinExistence type="predicted"/>
<feature type="compositionally biased region" description="Polar residues" evidence="1">
    <location>
        <begin position="40"/>
        <end position="50"/>
    </location>
</feature>
<accession>A0A1F5GAM8</accession>
<sequence length="120" mass="13145">MIFVILGIIILSISFVAALVSLIREQKKGAIKEVDVSLEPQLQNTTQTNPDIAKTAPRIQSQNTPDENTGKPEKFPWEGLPNEKQNAKTNSGEIQDPPAEEKLGGGFSVSELAKKKNENF</sequence>
<evidence type="ECO:0000256" key="1">
    <source>
        <dbReference type="SAM" id="MobiDB-lite"/>
    </source>
</evidence>
<dbReference type="Proteomes" id="UP000178577">
    <property type="component" value="Unassembled WGS sequence"/>
</dbReference>
<reference evidence="2 3" key="1">
    <citation type="journal article" date="2016" name="Nat. Commun.">
        <title>Thousands of microbial genomes shed light on interconnected biogeochemical processes in an aquifer system.</title>
        <authorList>
            <person name="Anantharaman K."/>
            <person name="Brown C.T."/>
            <person name="Hug L.A."/>
            <person name="Sharon I."/>
            <person name="Castelle C.J."/>
            <person name="Probst A.J."/>
            <person name="Thomas B.C."/>
            <person name="Singh A."/>
            <person name="Wilkins M.J."/>
            <person name="Karaoz U."/>
            <person name="Brodie E.L."/>
            <person name="Williams K.H."/>
            <person name="Hubbard S.S."/>
            <person name="Banfield J.F."/>
        </authorList>
    </citation>
    <scope>NUCLEOTIDE SEQUENCE [LARGE SCALE GENOMIC DNA]</scope>
</reference>
<name>A0A1F5GAM8_9BACT</name>
<feature type="region of interest" description="Disordered" evidence="1">
    <location>
        <begin position="39"/>
        <end position="120"/>
    </location>
</feature>
<organism evidence="2 3">
    <name type="scientific">Candidatus Curtissbacteria bacterium RIFCSPHIGHO2_01_FULL_40_12</name>
    <dbReference type="NCBI Taxonomy" id="1797710"/>
    <lineage>
        <taxon>Bacteria</taxon>
        <taxon>Candidatus Curtissiibacteriota</taxon>
    </lineage>
</organism>
<feature type="compositionally biased region" description="Polar residues" evidence="1">
    <location>
        <begin position="58"/>
        <end position="67"/>
    </location>
</feature>
<comment type="caution">
    <text evidence="2">The sequence shown here is derived from an EMBL/GenBank/DDBJ whole genome shotgun (WGS) entry which is preliminary data.</text>
</comment>
<protein>
    <submittedName>
        <fullName evidence="2">Uncharacterized protein</fullName>
    </submittedName>
</protein>
<feature type="compositionally biased region" description="Polar residues" evidence="1">
    <location>
        <begin position="83"/>
        <end position="93"/>
    </location>
</feature>
<evidence type="ECO:0000313" key="2">
    <source>
        <dbReference type="EMBL" id="OGD88899.1"/>
    </source>
</evidence>
<dbReference type="AlphaFoldDB" id="A0A1F5GAM8"/>
<gene>
    <name evidence="2" type="ORF">A2693_03985</name>
</gene>